<evidence type="ECO:0000256" key="1">
    <source>
        <dbReference type="SAM" id="MobiDB-lite"/>
    </source>
</evidence>
<feature type="compositionally biased region" description="Basic and acidic residues" evidence="1">
    <location>
        <begin position="9"/>
        <end position="20"/>
    </location>
</feature>
<reference evidence="4" key="1">
    <citation type="submission" date="2018-05" db="EMBL/GenBank/DDBJ databases">
        <title>Draft genome sequence of Stemphylium lycopersici strain CIDEFI 213.</title>
        <authorList>
            <person name="Medina R."/>
            <person name="Franco M.E.E."/>
            <person name="Lucentini C.G."/>
            <person name="Saparrat M.C.N."/>
            <person name="Balatti P.A."/>
        </authorList>
    </citation>
    <scope>NUCLEOTIDE SEQUENCE [LARGE SCALE GENOMIC DNA]</scope>
    <source>
        <strain evidence="4">CIDEFI 213</strain>
    </source>
</reference>
<organism evidence="3 4">
    <name type="scientific">Stemphylium lycopersici</name>
    <name type="common">Tomato gray leaf spot disease fungus</name>
    <name type="synonym">Thyrospora lycopersici</name>
    <dbReference type="NCBI Taxonomy" id="183478"/>
    <lineage>
        <taxon>Eukaryota</taxon>
        <taxon>Fungi</taxon>
        <taxon>Dikarya</taxon>
        <taxon>Ascomycota</taxon>
        <taxon>Pezizomycotina</taxon>
        <taxon>Dothideomycetes</taxon>
        <taxon>Pleosporomycetidae</taxon>
        <taxon>Pleosporales</taxon>
        <taxon>Pleosporineae</taxon>
        <taxon>Pleosporaceae</taxon>
        <taxon>Stemphylium</taxon>
    </lineage>
</organism>
<proteinExistence type="predicted"/>
<protein>
    <recommendedName>
        <fullName evidence="2">WW domain-containing protein</fullName>
    </recommendedName>
</protein>
<feature type="region of interest" description="Disordered" evidence="1">
    <location>
        <begin position="227"/>
        <end position="322"/>
    </location>
</feature>
<name>A0A364N609_STELY</name>
<dbReference type="STRING" id="183478.A0A364N609"/>
<evidence type="ECO:0000313" key="3">
    <source>
        <dbReference type="EMBL" id="RAR12237.1"/>
    </source>
</evidence>
<evidence type="ECO:0000313" key="4">
    <source>
        <dbReference type="Proteomes" id="UP000249619"/>
    </source>
</evidence>
<feature type="region of interest" description="Disordered" evidence="1">
    <location>
        <begin position="1"/>
        <end position="201"/>
    </location>
</feature>
<comment type="caution">
    <text evidence="3">The sequence shown here is derived from an EMBL/GenBank/DDBJ whole genome shotgun (WGS) entry which is preliminary data.</text>
</comment>
<dbReference type="InterPro" id="IPR001202">
    <property type="entry name" value="WW_dom"/>
</dbReference>
<dbReference type="EMBL" id="QGDH01000050">
    <property type="protein sequence ID" value="RAR12237.1"/>
    <property type="molecule type" value="Genomic_DNA"/>
</dbReference>
<dbReference type="Pfam" id="PF00397">
    <property type="entry name" value="WW"/>
    <property type="match status" value="1"/>
</dbReference>
<dbReference type="SMART" id="SM00456">
    <property type="entry name" value="WW"/>
    <property type="match status" value="1"/>
</dbReference>
<feature type="compositionally biased region" description="Polar residues" evidence="1">
    <location>
        <begin position="119"/>
        <end position="129"/>
    </location>
</feature>
<dbReference type="PROSITE" id="PS50020">
    <property type="entry name" value="WW_DOMAIN_2"/>
    <property type="match status" value="1"/>
</dbReference>
<evidence type="ECO:0000259" key="2">
    <source>
        <dbReference type="PROSITE" id="PS50020"/>
    </source>
</evidence>
<feature type="compositionally biased region" description="Low complexity" evidence="1">
    <location>
        <begin position="72"/>
        <end position="101"/>
    </location>
</feature>
<dbReference type="InterPro" id="IPR036020">
    <property type="entry name" value="WW_dom_sf"/>
</dbReference>
<dbReference type="Gene3D" id="2.20.70.10">
    <property type="match status" value="1"/>
</dbReference>
<feature type="compositionally biased region" description="Low complexity" evidence="1">
    <location>
        <begin position="234"/>
        <end position="259"/>
    </location>
</feature>
<dbReference type="OrthoDB" id="3801354at2759"/>
<dbReference type="Proteomes" id="UP000249619">
    <property type="component" value="Unassembled WGS sequence"/>
</dbReference>
<feature type="compositionally biased region" description="Pro residues" evidence="1">
    <location>
        <begin position="102"/>
        <end position="117"/>
    </location>
</feature>
<feature type="compositionally biased region" description="Pro residues" evidence="1">
    <location>
        <begin position="146"/>
        <end position="155"/>
    </location>
</feature>
<dbReference type="AlphaFoldDB" id="A0A364N609"/>
<accession>A0A364N609</accession>
<gene>
    <name evidence="3" type="ORF">DDE83_004124</name>
</gene>
<feature type="domain" description="WW" evidence="2">
    <location>
        <begin position="113"/>
        <end position="147"/>
    </location>
</feature>
<dbReference type="PROSITE" id="PS01159">
    <property type="entry name" value="WW_DOMAIN_1"/>
    <property type="match status" value="1"/>
</dbReference>
<dbReference type="SUPFAM" id="SSF51045">
    <property type="entry name" value="WW domain"/>
    <property type="match status" value="1"/>
</dbReference>
<sequence length="322" mass="34001">MDFLKKKMKELMDDDDKKPAESQSAPSHDSYGGAPGGAGPGDRALSDSYYGHGGPPQDQGYPPQGYPPQGPPQGQGYPPQGQGYPPQGYPQQQQYGQGAPPQVGPPAPYGAPPPMPPGWTQQWDQNSQRWFYIEQATGRTQWDPPSHLPPGPYAPPAAGAPYMPPGGHDERGLFGNTHGHQGHDYTASGHATNEAEKKKGHSTAMLAAAGVGGIAAGAFIGHQLADDSDDENHAAAAAPAAAAPAAAPYGADPYGADPYGAPPPSDPYTDAPAFEEPPPVPTHDEDGDSISSSDRESMEEKREELIEAQEEYQEELEDNYED</sequence>
<feature type="compositionally biased region" description="Basic and acidic residues" evidence="1">
    <location>
        <begin position="293"/>
        <end position="305"/>
    </location>
</feature>
<keyword evidence="4" id="KW-1185">Reference proteome</keyword>
<feature type="compositionally biased region" description="Acidic residues" evidence="1">
    <location>
        <begin position="306"/>
        <end position="322"/>
    </location>
</feature>